<dbReference type="EMBL" id="CP001778">
    <property type="protein sequence ID" value="ADD43375.1"/>
    <property type="molecule type" value="Genomic_DNA"/>
</dbReference>
<keyword evidence="1" id="KW-1133">Transmembrane helix</keyword>
<dbReference type="HOGENOM" id="CLU_069617_0_0_11"/>
<feature type="transmembrane region" description="Helical" evidence="1">
    <location>
        <begin position="237"/>
        <end position="259"/>
    </location>
</feature>
<gene>
    <name evidence="2" type="ordered locus">Snas_3718</name>
</gene>
<dbReference type="AlphaFoldDB" id="D3PXP5"/>
<dbReference type="RefSeq" id="WP_013018946.1">
    <property type="nucleotide sequence ID" value="NC_013947.1"/>
</dbReference>
<protein>
    <submittedName>
        <fullName evidence="2">Uncharacterized protein</fullName>
    </submittedName>
</protein>
<feature type="transmembrane region" description="Helical" evidence="1">
    <location>
        <begin position="161"/>
        <end position="187"/>
    </location>
</feature>
<evidence type="ECO:0000313" key="3">
    <source>
        <dbReference type="Proteomes" id="UP000000844"/>
    </source>
</evidence>
<reference evidence="2 3" key="1">
    <citation type="journal article" date="2009" name="Stand. Genomic Sci.">
        <title>Complete genome sequence of Stackebrandtia nassauensis type strain (LLR-40K-21).</title>
        <authorList>
            <person name="Munk C."/>
            <person name="Lapidus A."/>
            <person name="Copeland A."/>
            <person name="Jando M."/>
            <person name="Mayilraj S."/>
            <person name="Glavina Del Rio T."/>
            <person name="Nolan M."/>
            <person name="Chen F."/>
            <person name="Lucas S."/>
            <person name="Tice H."/>
            <person name="Cheng J.F."/>
            <person name="Han C."/>
            <person name="Detter J.C."/>
            <person name="Bruce D."/>
            <person name="Goodwin L."/>
            <person name="Chain P."/>
            <person name="Pitluck S."/>
            <person name="Goker M."/>
            <person name="Ovchinikova G."/>
            <person name="Pati A."/>
            <person name="Ivanova N."/>
            <person name="Mavromatis K."/>
            <person name="Chen A."/>
            <person name="Palaniappan K."/>
            <person name="Land M."/>
            <person name="Hauser L."/>
            <person name="Chang Y.J."/>
            <person name="Jeffries C.D."/>
            <person name="Bristow J."/>
            <person name="Eisen J.A."/>
            <person name="Markowitz V."/>
            <person name="Hugenholtz P."/>
            <person name="Kyrpides N.C."/>
            <person name="Klenk H.P."/>
        </authorList>
    </citation>
    <scope>NUCLEOTIDE SEQUENCE [LARGE SCALE GENOMIC DNA]</scope>
    <source>
        <strain evidence="3">DSM 44728 / CIP 108903 / NRRL B-16338 / NBRC 102104 / LLR-40K-21</strain>
    </source>
</reference>
<dbReference type="Proteomes" id="UP000000844">
    <property type="component" value="Chromosome"/>
</dbReference>
<feature type="transmembrane region" description="Helical" evidence="1">
    <location>
        <begin position="58"/>
        <end position="80"/>
    </location>
</feature>
<accession>D3PXP5</accession>
<feature type="transmembrane region" description="Helical" evidence="1">
    <location>
        <begin position="87"/>
        <end position="108"/>
    </location>
</feature>
<evidence type="ECO:0000313" key="2">
    <source>
        <dbReference type="EMBL" id="ADD43375.1"/>
    </source>
</evidence>
<name>D3PXP5_STANL</name>
<dbReference type="OrthoDB" id="343560at2"/>
<sequence>MIRELTNKITALWTNGRVVERIGYVVAILAFTSGLFHLIVYAIDGGPWTGPVSWRKPVTFGLSFGIVLATIVWVSTYISIGPKLRTVLVGAFTAASAIEVVGITTQQWRGLPSHFNDEDALSALIGRVGLAGGGAVLIAIVLALTVLSLRPAPQTPPSMRLAVRAGLLILVGAMASGAVMIATGATLSATESHELAYRVSGWLKPTHAVTMHAVTVLPALALLASCLKRDEAWRLRLVKLAVAAYGAAVVITVAVNVALG</sequence>
<feature type="transmembrane region" description="Helical" evidence="1">
    <location>
        <begin position="128"/>
        <end position="149"/>
    </location>
</feature>
<keyword evidence="1" id="KW-0812">Transmembrane</keyword>
<feature type="transmembrane region" description="Helical" evidence="1">
    <location>
        <begin position="207"/>
        <end position="225"/>
    </location>
</feature>
<feature type="transmembrane region" description="Helical" evidence="1">
    <location>
        <begin position="21"/>
        <end position="43"/>
    </location>
</feature>
<keyword evidence="3" id="KW-1185">Reference proteome</keyword>
<evidence type="ECO:0000256" key="1">
    <source>
        <dbReference type="SAM" id="Phobius"/>
    </source>
</evidence>
<keyword evidence="1" id="KW-0472">Membrane</keyword>
<organism evidence="2 3">
    <name type="scientific">Stackebrandtia nassauensis (strain DSM 44728 / CIP 108903 / NRRL B-16338 / NBRC 102104 / LLR-40K-21)</name>
    <dbReference type="NCBI Taxonomy" id="446470"/>
    <lineage>
        <taxon>Bacteria</taxon>
        <taxon>Bacillati</taxon>
        <taxon>Actinomycetota</taxon>
        <taxon>Actinomycetes</taxon>
        <taxon>Glycomycetales</taxon>
        <taxon>Glycomycetaceae</taxon>
        <taxon>Stackebrandtia</taxon>
    </lineage>
</organism>
<dbReference type="KEGG" id="sna:Snas_3718"/>
<dbReference type="STRING" id="446470.Snas_3718"/>
<dbReference type="eggNOG" id="ENOG502ZBYF">
    <property type="taxonomic scope" value="Bacteria"/>
</dbReference>
<proteinExistence type="predicted"/>